<comment type="caution">
    <text evidence="2">The sequence shown here is derived from an EMBL/GenBank/DDBJ whole genome shotgun (WGS) entry which is preliminary data.</text>
</comment>
<dbReference type="InterPro" id="IPR003593">
    <property type="entry name" value="AAA+_ATPase"/>
</dbReference>
<sequence length="674" mass="75664">MLREFAELPTQERSQRLWPIDHEFVYLPQLQQALRETFHGHCAYCGSPADPGEVSRHRPPEEALNLDRSVSPDHYWWLSYDWANLLFVCTECHNLKGSRFPVEAKRAPAESRGADLDVERPLLLDPYRDRPEWVFTYDTSGFVVGVDDRAATTVEVLALNRPGLLFARSQAAAEVDDAIHNVTPRGDGPGRLLSMLLGEDQPYLGIRRWIARRALHETGAPREWFDELGLDDPNAMRLATGDRLPAAPPPIQKPSDVEDLDGARLSHVTIRNFKVLKELSLSFPKSTSKREPWLLLVGNNGVGKSTALKAIALAMVDDKTRARLVPDASACVRSGTSGGSITLRFSDGAEVVLRFRRDSSKFEVAGAPPRLLVLGYGPTRLPPTPDHPSPPADRVRVENLFDPFVPLSDAEKWLADTKAVPTKQFNLHARDLKRLLPVDEKDRLNRRAGKLYAQIDGNSTPLPDLSDGFRSVLAMATDMTMQLSSYWDSMRTAEAFVLIDEIEVHLHPQWRMGIVPLLREVFPRLHVIVTTHDPLCLQETDSGEVIRLEKADGGRVAAIPLDVPRGLRADQLLTGEWFRLTTTTDNETARLRQEHSRLLLEPQQTSAVRSRRAELEQILRERANSYPETSVERLAEQVVGQIAAEEAIRVATAPRAERERLASLVLDAVRERRK</sequence>
<dbReference type="EMBL" id="JANARS010000001">
    <property type="protein sequence ID" value="MCP3420320.1"/>
    <property type="molecule type" value="Genomic_DNA"/>
</dbReference>
<name>A0ABT1KRF1_9ACTN</name>
<dbReference type="PANTHER" id="PTHR43581:SF2">
    <property type="entry name" value="EXCINUCLEASE ATPASE SUBUNIT"/>
    <property type="match status" value="1"/>
</dbReference>
<dbReference type="InterPro" id="IPR027417">
    <property type="entry name" value="P-loop_NTPase"/>
</dbReference>
<evidence type="ECO:0000313" key="3">
    <source>
        <dbReference type="Proteomes" id="UP001204524"/>
    </source>
</evidence>
<dbReference type="InterPro" id="IPR051396">
    <property type="entry name" value="Bact_Antivir_Def_Nuclease"/>
</dbReference>
<accession>A0ABT1KRF1</accession>
<dbReference type="Proteomes" id="UP001204524">
    <property type="component" value="Unassembled WGS sequence"/>
</dbReference>
<dbReference type="InterPro" id="IPR003959">
    <property type="entry name" value="ATPase_AAA_core"/>
</dbReference>
<dbReference type="SMART" id="SM00382">
    <property type="entry name" value="AAA"/>
    <property type="match status" value="1"/>
</dbReference>
<proteinExistence type="predicted"/>
<feature type="domain" description="AAA+ ATPase" evidence="1">
    <location>
        <begin position="290"/>
        <end position="552"/>
    </location>
</feature>
<dbReference type="Pfam" id="PF13304">
    <property type="entry name" value="AAA_21"/>
    <property type="match status" value="1"/>
</dbReference>
<dbReference type="RefSeq" id="WP_254179564.1">
    <property type="nucleotide sequence ID" value="NZ_JANARS010000001.1"/>
</dbReference>
<gene>
    <name evidence="2" type="ORF">NCI01_00785</name>
</gene>
<organism evidence="2 3">
    <name type="scientific">Nocardioides pinisoli</name>
    <dbReference type="NCBI Taxonomy" id="2950279"/>
    <lineage>
        <taxon>Bacteria</taxon>
        <taxon>Bacillati</taxon>
        <taxon>Actinomycetota</taxon>
        <taxon>Actinomycetes</taxon>
        <taxon>Propionibacteriales</taxon>
        <taxon>Nocardioidaceae</taxon>
        <taxon>Nocardioides</taxon>
    </lineage>
</organism>
<reference evidence="2 3" key="1">
    <citation type="submission" date="2022-06" db="EMBL/GenBank/DDBJ databases">
        <authorList>
            <person name="So Y."/>
        </authorList>
    </citation>
    <scope>NUCLEOTIDE SEQUENCE [LARGE SCALE GENOMIC DNA]</scope>
    <source>
        <strain evidence="2 3">STR3</strain>
    </source>
</reference>
<keyword evidence="3" id="KW-1185">Reference proteome</keyword>
<evidence type="ECO:0000259" key="1">
    <source>
        <dbReference type="SMART" id="SM00382"/>
    </source>
</evidence>
<dbReference type="PANTHER" id="PTHR43581">
    <property type="entry name" value="ATP/GTP PHOSPHATASE"/>
    <property type="match status" value="1"/>
</dbReference>
<dbReference type="SUPFAM" id="SSF52540">
    <property type="entry name" value="P-loop containing nucleoside triphosphate hydrolases"/>
    <property type="match status" value="1"/>
</dbReference>
<dbReference type="Gene3D" id="3.40.50.300">
    <property type="entry name" value="P-loop containing nucleotide triphosphate hydrolases"/>
    <property type="match status" value="2"/>
</dbReference>
<protein>
    <submittedName>
        <fullName evidence="2">AAA family ATPase</fullName>
    </submittedName>
</protein>
<evidence type="ECO:0000313" key="2">
    <source>
        <dbReference type="EMBL" id="MCP3420320.1"/>
    </source>
</evidence>
<dbReference type="Gene3D" id="1.10.30.50">
    <property type="match status" value="1"/>
</dbReference>